<dbReference type="KEGG" id="abg:Asbog_01542"/>
<sequence>MSGSLTPISAPAFATAPLTSDELVMCRRFMGYPALGGISSGEQSWRFFAAYGFNEWRFQNMSPAELAQVRSYLTNCTSLEQAIYGASDNLDTDQAAVWRHNRSEVADRVALYNYWRQQLCAFFGAPVGPGVYGQAGRIIV</sequence>
<evidence type="ECO:0000313" key="2">
    <source>
        <dbReference type="Proteomes" id="UP000321287"/>
    </source>
</evidence>
<dbReference type="GeneID" id="78226585"/>
<dbReference type="RefSeq" id="WP_062164677.1">
    <property type="nucleotide sequence ID" value="NZ_AP014690.1"/>
</dbReference>
<evidence type="ECO:0000313" key="1">
    <source>
        <dbReference type="EMBL" id="GEL54342.1"/>
    </source>
</evidence>
<comment type="caution">
    <text evidence="1">The sequence shown here is derived from an EMBL/GenBank/DDBJ whole genome shotgun (WGS) entry which is preliminary data.</text>
</comment>
<dbReference type="AlphaFoldDB" id="A0AAN4U3E6"/>
<protein>
    <submittedName>
        <fullName evidence="1">Uncharacterized protein</fullName>
    </submittedName>
</protein>
<dbReference type="Proteomes" id="UP000321287">
    <property type="component" value="Unassembled WGS sequence"/>
</dbReference>
<accession>A0AAN4U3E6</accession>
<dbReference type="EMBL" id="BJVS01000007">
    <property type="protein sequence ID" value="GEL54342.1"/>
    <property type="molecule type" value="Genomic_DNA"/>
</dbReference>
<keyword evidence="2" id="KW-1185">Reference proteome</keyword>
<reference evidence="1 2" key="1">
    <citation type="submission" date="2019-07" db="EMBL/GenBank/DDBJ databases">
        <title>Whole genome shotgun sequence of Asaia bogorensis NBRC 16594.</title>
        <authorList>
            <person name="Hosoyama A."/>
            <person name="Uohara A."/>
            <person name="Ohji S."/>
            <person name="Ichikawa N."/>
        </authorList>
    </citation>
    <scope>NUCLEOTIDE SEQUENCE [LARGE SCALE GENOMIC DNA]</scope>
    <source>
        <strain evidence="1 2">NBRC 16594</strain>
    </source>
</reference>
<organism evidence="1 2">
    <name type="scientific">Asaia bogorensis NBRC 16594</name>
    <dbReference type="NCBI Taxonomy" id="1231624"/>
    <lineage>
        <taxon>Bacteria</taxon>
        <taxon>Pseudomonadati</taxon>
        <taxon>Pseudomonadota</taxon>
        <taxon>Alphaproteobacteria</taxon>
        <taxon>Acetobacterales</taxon>
        <taxon>Acetobacteraceae</taxon>
        <taxon>Asaia</taxon>
    </lineage>
</organism>
<proteinExistence type="predicted"/>
<gene>
    <name evidence="1" type="ORF">ABO01nite_23490</name>
</gene>
<name>A0AAN4U3E6_9PROT</name>